<dbReference type="Proteomes" id="UP001229244">
    <property type="component" value="Unassembled WGS sequence"/>
</dbReference>
<dbReference type="EMBL" id="JAUSUL010000001">
    <property type="protein sequence ID" value="MDQ0314837.1"/>
    <property type="molecule type" value="Genomic_DNA"/>
</dbReference>
<reference evidence="1" key="1">
    <citation type="submission" date="2023-07" db="EMBL/GenBank/DDBJ databases">
        <title>Genomic Encyclopedia of Type Strains, Phase IV (KMG-IV): sequencing the most valuable type-strain genomes for metagenomic binning, comparative biology and taxonomic classification.</title>
        <authorList>
            <person name="Goeker M."/>
        </authorList>
    </citation>
    <scope>NUCLEOTIDE SEQUENCE</scope>
    <source>
        <strain evidence="1">DSM 21202</strain>
    </source>
</reference>
<comment type="caution">
    <text evidence="1">The sequence shown here is derived from an EMBL/GenBank/DDBJ whole genome shotgun (WGS) entry which is preliminary data.</text>
</comment>
<evidence type="ECO:0000313" key="2">
    <source>
        <dbReference type="Proteomes" id="UP001229244"/>
    </source>
</evidence>
<gene>
    <name evidence="1" type="ORF">J2S73_001274</name>
</gene>
<keyword evidence="2" id="KW-1185">Reference proteome</keyword>
<proteinExistence type="predicted"/>
<evidence type="ECO:0000313" key="1">
    <source>
        <dbReference type="EMBL" id="MDQ0314837.1"/>
    </source>
</evidence>
<dbReference type="AlphaFoldDB" id="A0AAE3VMM6"/>
<protein>
    <submittedName>
        <fullName evidence="1">Uncharacterized protein</fullName>
    </submittedName>
</protein>
<sequence>MAKSRRKRKVTLPPVTAAERGLVMEAVEGGYESGGVERRQRRCAAIDTMRRKRQITERQFDAANRLREAASAMGLRTVDMTRDIVDQGQGEGPVLAMTLAARDLADARTFLGPDLARMVMKIAVEGASVEDAAIAEYGAGSNGRPTGRAHRATADLIRTALDSLADLWWPQRQYGIRGAMEEGARPTLGIVEDVENASE</sequence>
<accession>A0AAE3VMM6</accession>
<dbReference type="RefSeq" id="WP_306884622.1">
    <property type="nucleotide sequence ID" value="NZ_JAUSUL010000001.1"/>
</dbReference>
<organism evidence="1 2">
    <name type="scientific">Amorphus orientalis</name>
    <dbReference type="NCBI Taxonomy" id="649198"/>
    <lineage>
        <taxon>Bacteria</taxon>
        <taxon>Pseudomonadati</taxon>
        <taxon>Pseudomonadota</taxon>
        <taxon>Alphaproteobacteria</taxon>
        <taxon>Hyphomicrobiales</taxon>
        <taxon>Amorphaceae</taxon>
        <taxon>Amorphus</taxon>
    </lineage>
</organism>
<name>A0AAE3VMM6_9HYPH</name>